<evidence type="ECO:0000313" key="1">
    <source>
        <dbReference type="EMBL" id="KAG0420311.1"/>
    </source>
</evidence>
<feature type="non-terminal residue" evidence="1">
    <location>
        <position position="154"/>
    </location>
</feature>
<comment type="caution">
    <text evidence="1">The sequence shown here is derived from an EMBL/GenBank/DDBJ whole genome shotgun (WGS) entry which is preliminary data.</text>
</comment>
<feature type="non-terminal residue" evidence="1">
    <location>
        <position position="1"/>
    </location>
</feature>
<protein>
    <submittedName>
        <fullName evidence="1">Uncharacterized protein</fullName>
    </submittedName>
</protein>
<name>A0AC60PJK9_IXOPE</name>
<dbReference type="Proteomes" id="UP000805193">
    <property type="component" value="Unassembled WGS sequence"/>
</dbReference>
<keyword evidence="2" id="KW-1185">Reference proteome</keyword>
<reference evidence="1 2" key="1">
    <citation type="journal article" date="2020" name="Cell">
        <title>Large-Scale Comparative Analyses of Tick Genomes Elucidate Their Genetic Diversity and Vector Capacities.</title>
        <authorList>
            <consortium name="Tick Genome and Microbiome Consortium (TIGMIC)"/>
            <person name="Jia N."/>
            <person name="Wang J."/>
            <person name="Shi W."/>
            <person name="Du L."/>
            <person name="Sun Y."/>
            <person name="Zhan W."/>
            <person name="Jiang J.F."/>
            <person name="Wang Q."/>
            <person name="Zhang B."/>
            <person name="Ji P."/>
            <person name="Bell-Sakyi L."/>
            <person name="Cui X.M."/>
            <person name="Yuan T.T."/>
            <person name="Jiang B.G."/>
            <person name="Yang W.F."/>
            <person name="Lam T.T."/>
            <person name="Chang Q.C."/>
            <person name="Ding S.J."/>
            <person name="Wang X.J."/>
            <person name="Zhu J.G."/>
            <person name="Ruan X.D."/>
            <person name="Zhao L."/>
            <person name="Wei J.T."/>
            <person name="Ye R.Z."/>
            <person name="Que T.C."/>
            <person name="Du C.H."/>
            <person name="Zhou Y.H."/>
            <person name="Cheng J.X."/>
            <person name="Dai P.F."/>
            <person name="Guo W.B."/>
            <person name="Han X.H."/>
            <person name="Huang E.J."/>
            <person name="Li L.F."/>
            <person name="Wei W."/>
            <person name="Gao Y.C."/>
            <person name="Liu J.Z."/>
            <person name="Shao H.Z."/>
            <person name="Wang X."/>
            <person name="Wang C.C."/>
            <person name="Yang T.C."/>
            <person name="Huo Q.B."/>
            <person name="Li W."/>
            <person name="Chen H.Y."/>
            <person name="Chen S.E."/>
            <person name="Zhou L.G."/>
            <person name="Ni X.B."/>
            <person name="Tian J.H."/>
            <person name="Sheng Y."/>
            <person name="Liu T."/>
            <person name="Pan Y.S."/>
            <person name="Xia L.Y."/>
            <person name="Li J."/>
            <person name="Zhao F."/>
            <person name="Cao W.C."/>
        </authorList>
    </citation>
    <scope>NUCLEOTIDE SEQUENCE [LARGE SCALE GENOMIC DNA]</scope>
    <source>
        <strain evidence="1">Iper-2018</strain>
    </source>
</reference>
<accession>A0AC60PJK9</accession>
<dbReference type="EMBL" id="JABSTQ010010521">
    <property type="protein sequence ID" value="KAG0420311.1"/>
    <property type="molecule type" value="Genomic_DNA"/>
</dbReference>
<evidence type="ECO:0000313" key="2">
    <source>
        <dbReference type="Proteomes" id="UP000805193"/>
    </source>
</evidence>
<gene>
    <name evidence="1" type="ORF">HPB47_003577</name>
</gene>
<organism evidence="1 2">
    <name type="scientific">Ixodes persulcatus</name>
    <name type="common">Taiga tick</name>
    <dbReference type="NCBI Taxonomy" id="34615"/>
    <lineage>
        <taxon>Eukaryota</taxon>
        <taxon>Metazoa</taxon>
        <taxon>Ecdysozoa</taxon>
        <taxon>Arthropoda</taxon>
        <taxon>Chelicerata</taxon>
        <taxon>Arachnida</taxon>
        <taxon>Acari</taxon>
        <taxon>Parasitiformes</taxon>
        <taxon>Ixodida</taxon>
        <taxon>Ixodoidea</taxon>
        <taxon>Ixodidae</taxon>
        <taxon>Ixodinae</taxon>
        <taxon>Ixodes</taxon>
    </lineage>
</organism>
<sequence length="154" mass="16730">LAQPYTFALAALNVRSINKHFVDVLHDPVLSNMPLLWLSETWTDVPVQMNGYMGLACNKRVDSRAGGVAIYAKTDSIIDAASFDMPAIVSDFADVCAVRLHDGTVVATVHIHPATPKREIESFVTDVLGWTAFDNDTPIVVMGDFNIEIGTPDG</sequence>
<proteinExistence type="predicted"/>